<dbReference type="SUPFAM" id="SSF56935">
    <property type="entry name" value="Porins"/>
    <property type="match status" value="1"/>
</dbReference>
<dbReference type="EMBL" id="JAHLFW010000054">
    <property type="protein sequence ID" value="MBU3837860.1"/>
    <property type="molecule type" value="Genomic_DNA"/>
</dbReference>
<evidence type="ECO:0000313" key="2">
    <source>
        <dbReference type="EMBL" id="MBU3837860.1"/>
    </source>
</evidence>
<evidence type="ECO:0008006" key="4">
    <source>
        <dbReference type="Google" id="ProtNLM"/>
    </source>
</evidence>
<reference evidence="2" key="1">
    <citation type="journal article" date="2021" name="PeerJ">
        <title>Extensive microbial diversity within the chicken gut microbiome revealed by metagenomics and culture.</title>
        <authorList>
            <person name="Gilroy R."/>
            <person name="Ravi A."/>
            <person name="Getino M."/>
            <person name="Pursley I."/>
            <person name="Horton D.L."/>
            <person name="Alikhan N.F."/>
            <person name="Baker D."/>
            <person name="Gharbi K."/>
            <person name="Hall N."/>
            <person name="Watson M."/>
            <person name="Adriaenssens E.M."/>
            <person name="Foster-Nyarko E."/>
            <person name="Jarju S."/>
            <person name="Secka A."/>
            <person name="Antonio M."/>
            <person name="Oren A."/>
            <person name="Chaudhuri R.R."/>
            <person name="La Ragione R."/>
            <person name="Hildebrand F."/>
            <person name="Pallen M.J."/>
        </authorList>
    </citation>
    <scope>NUCLEOTIDE SEQUENCE</scope>
    <source>
        <strain evidence="2">G4-2901</strain>
    </source>
</reference>
<reference evidence="2" key="2">
    <citation type="submission" date="2021-04" db="EMBL/GenBank/DDBJ databases">
        <authorList>
            <person name="Gilroy R."/>
        </authorList>
    </citation>
    <scope>NUCLEOTIDE SEQUENCE</scope>
    <source>
        <strain evidence="2">G4-2901</strain>
    </source>
</reference>
<proteinExistence type="predicted"/>
<gene>
    <name evidence="2" type="ORF">H9777_06025</name>
</gene>
<organism evidence="2 3">
    <name type="scientific">Candidatus Phocaeicola faecigallinarum</name>
    <dbReference type="NCBI Taxonomy" id="2838732"/>
    <lineage>
        <taxon>Bacteria</taxon>
        <taxon>Pseudomonadati</taxon>
        <taxon>Bacteroidota</taxon>
        <taxon>Bacteroidia</taxon>
        <taxon>Bacteroidales</taxon>
        <taxon>Bacteroidaceae</taxon>
        <taxon>Phocaeicola</taxon>
    </lineage>
</organism>
<feature type="chain" id="PRO_5037280496" description="Outer membrane protein" evidence="1">
    <location>
        <begin position="22"/>
        <end position="411"/>
    </location>
</feature>
<protein>
    <recommendedName>
        <fullName evidence="4">Outer membrane protein</fullName>
    </recommendedName>
</protein>
<evidence type="ECO:0000256" key="1">
    <source>
        <dbReference type="SAM" id="SignalP"/>
    </source>
</evidence>
<sequence length="411" mass="46323">MKNTIVLIALMSLSCSIAAQKKNFSYHFYGFVRGDLFYNTRANQAPVDGNFYLYPLDNDFDSRGNDINATPNGSFYTFTTRLGVDMKGPDIGKAKSSAKVEVDFGGFSLSTTMLRIRQAYVALDWKHTNLLIGQTWHPLFGSVVPDVLNLSTGAPFQPFNREPQITLRFNSGKMNFTASALWQLQYMSSGPEGASENYLKNSCLPEFYLGADYRSKGFTAGAGIHFISLKPRTHTTVVDETGIQQRFKVNERMTTFSCEAHLEYKSIQWRFAAKTILASCLDHTALLGGYGISNIDPVTGEQEYTPMRHSTSWMNFTYGKKWKAHFFAGYTKKLGCNSPLVSSEQYGLGLNIDQICSFNLAFSYNLPHWQIGLEYVPTTAWYGDTDFSNGRVINTHNVTNHRILGLMMYYF</sequence>
<dbReference type="Proteomes" id="UP000783796">
    <property type="component" value="Unassembled WGS sequence"/>
</dbReference>
<keyword evidence="1" id="KW-0732">Signal</keyword>
<dbReference type="AlphaFoldDB" id="A0A948TBV3"/>
<feature type="signal peptide" evidence="1">
    <location>
        <begin position="1"/>
        <end position="21"/>
    </location>
</feature>
<accession>A0A948TBV3</accession>
<comment type="caution">
    <text evidence="2">The sequence shown here is derived from an EMBL/GenBank/DDBJ whole genome shotgun (WGS) entry which is preliminary data.</text>
</comment>
<dbReference type="PROSITE" id="PS51257">
    <property type="entry name" value="PROKAR_LIPOPROTEIN"/>
    <property type="match status" value="1"/>
</dbReference>
<name>A0A948TBV3_9BACT</name>
<evidence type="ECO:0000313" key="3">
    <source>
        <dbReference type="Proteomes" id="UP000783796"/>
    </source>
</evidence>